<dbReference type="PANTHER" id="PTHR30519">
    <property type="entry name" value="5-METHYLTETRAHYDROPTEROYLTRIGLUTAMATE--HOMOCYSTEINE METHYLTRANSFERASE"/>
    <property type="match status" value="1"/>
</dbReference>
<feature type="binding site" evidence="12">
    <location>
        <position position="668"/>
    </location>
    <ligand>
        <name>Zn(2+)</name>
        <dbReference type="ChEBI" id="CHEBI:29105"/>
        <label>1</label>
        <note>catalytic</note>
    </ligand>
</feature>
<feature type="binding site" evidence="10 11">
    <location>
        <position position="624"/>
    </location>
    <ligand>
        <name>L-methionine</name>
        <dbReference type="ChEBI" id="CHEBI:57844"/>
    </ligand>
</feature>
<organism evidence="16 17">
    <name type="scientific">Pandoraea anhela</name>
    <dbReference type="NCBI Taxonomy" id="2508295"/>
    <lineage>
        <taxon>Bacteria</taxon>
        <taxon>Pseudomonadati</taxon>
        <taxon>Pseudomonadota</taxon>
        <taxon>Betaproteobacteria</taxon>
        <taxon>Burkholderiales</taxon>
        <taxon>Burkholderiaceae</taxon>
        <taxon>Pandoraea</taxon>
    </lineage>
</organism>
<evidence type="ECO:0000256" key="7">
    <source>
        <dbReference type="ARBA" id="ARBA00022723"/>
    </source>
</evidence>
<evidence type="ECO:0000256" key="13">
    <source>
        <dbReference type="PIRSR" id="PIRSR000382-3"/>
    </source>
</evidence>
<dbReference type="Gene3D" id="3.20.20.210">
    <property type="match status" value="2"/>
</dbReference>
<feature type="binding site" evidence="12">
    <location>
        <position position="666"/>
    </location>
    <ligand>
        <name>Zn(2+)</name>
        <dbReference type="ChEBI" id="CHEBI:29105"/>
        <label>1</label>
        <note>catalytic</note>
    </ligand>
</feature>
<comment type="cofactor">
    <cofactor evidence="12">
        <name>Zn(2+)</name>
        <dbReference type="ChEBI" id="CHEBI:29105"/>
    </cofactor>
    <text evidence="12">Binds 2 Zn(2+) ions per subunit.</text>
</comment>
<keyword evidence="4 10" id="KW-0489">Methyltransferase</keyword>
<feature type="binding site" evidence="10">
    <location>
        <position position="131"/>
    </location>
    <ligand>
        <name>5-methyltetrahydropteroyltri-L-glutamate</name>
        <dbReference type="ChEBI" id="CHEBI:58207"/>
    </ligand>
</feature>
<feature type="binding site" evidence="10">
    <location>
        <position position="751"/>
    </location>
    <ligand>
        <name>Zn(2+)</name>
        <dbReference type="ChEBI" id="CHEBI:29105"/>
        <note>catalytic</note>
    </ligand>
</feature>
<dbReference type="EMBL" id="CABPSB010000003">
    <property type="protein sequence ID" value="VVD85980.1"/>
    <property type="molecule type" value="Genomic_DNA"/>
</dbReference>
<keyword evidence="6 10" id="KW-0808">Transferase</keyword>
<dbReference type="RefSeq" id="WP_150668109.1">
    <property type="nucleotide sequence ID" value="NZ_CABPSB010000003.1"/>
</dbReference>
<dbReference type="InterPro" id="IPR006276">
    <property type="entry name" value="Cobalamin-indep_Met_synthase"/>
</dbReference>
<evidence type="ECO:0000256" key="6">
    <source>
        <dbReference type="ARBA" id="ARBA00022679"/>
    </source>
</evidence>
<dbReference type="InterPro" id="IPR038071">
    <property type="entry name" value="UROD/MetE-like_sf"/>
</dbReference>
<evidence type="ECO:0000256" key="12">
    <source>
        <dbReference type="PIRSR" id="PIRSR000382-2"/>
    </source>
</evidence>
<comment type="pathway">
    <text evidence="2 10">Amino-acid biosynthesis; L-methionine biosynthesis via de novo pathway; L-methionine from L-homocysteine (MetE route): step 1/1.</text>
</comment>
<keyword evidence="17" id="KW-1185">Reference proteome</keyword>
<dbReference type="CDD" id="cd03312">
    <property type="entry name" value="CIMS_N_terminal_like"/>
    <property type="match status" value="1"/>
</dbReference>
<feature type="binding site" evidence="11">
    <location>
        <position position="19"/>
    </location>
    <ligand>
        <name>5-methyltetrahydropteroyltri-L-glutamate</name>
        <dbReference type="ChEBI" id="CHEBI:58207"/>
    </ligand>
</feature>
<dbReference type="GO" id="GO:0032259">
    <property type="term" value="P:methylation"/>
    <property type="evidence" value="ECO:0007669"/>
    <property type="project" value="UniProtKB-KW"/>
</dbReference>
<evidence type="ECO:0000256" key="2">
    <source>
        <dbReference type="ARBA" id="ARBA00004681"/>
    </source>
</evidence>
<feature type="binding site" evidence="10">
    <location>
        <position position="630"/>
    </location>
    <ligand>
        <name>5-methyltetrahydropteroyltri-L-glutamate</name>
        <dbReference type="ChEBI" id="CHEBI:58207"/>
    </ligand>
</feature>
<feature type="binding site" evidence="10">
    <location>
        <position position="666"/>
    </location>
    <ligand>
        <name>Zn(2+)</name>
        <dbReference type="ChEBI" id="CHEBI:29105"/>
        <note>catalytic</note>
    </ligand>
</feature>
<dbReference type="CDD" id="cd03311">
    <property type="entry name" value="CIMS_C_terminal_like"/>
    <property type="match status" value="1"/>
</dbReference>
<evidence type="ECO:0000259" key="15">
    <source>
        <dbReference type="Pfam" id="PF08267"/>
    </source>
</evidence>
<comment type="similarity">
    <text evidence="3 10">Belongs to the vitamin-B12 independent methionine synthase family.</text>
</comment>
<dbReference type="SUPFAM" id="SSF51726">
    <property type="entry name" value="UROD/MetE-like"/>
    <property type="match status" value="2"/>
</dbReference>
<evidence type="ECO:0000256" key="8">
    <source>
        <dbReference type="ARBA" id="ARBA00022833"/>
    </source>
</evidence>
<dbReference type="GO" id="GO:0003871">
    <property type="term" value="F:5-methyltetrahydropteroyltriglutamate-homocysteine S-methyltransferase activity"/>
    <property type="evidence" value="ECO:0007669"/>
    <property type="project" value="UniProtKB-UniRule"/>
</dbReference>
<dbReference type="InterPro" id="IPR002629">
    <property type="entry name" value="Met_Synth_C/arc"/>
</dbReference>
<protein>
    <recommendedName>
        <fullName evidence="10">5-methyltetrahydropteroyltriglutamate--homocysteine methyltransferase</fullName>
        <ecNumber evidence="10">2.1.1.14</ecNumber>
    </recommendedName>
    <alternativeName>
        <fullName evidence="10">Cobalamin-independent methionine synthase</fullName>
    </alternativeName>
    <alternativeName>
        <fullName evidence="10">Methionine synthase, vitamin-B12 independent isozyme</fullName>
    </alternativeName>
</protein>
<dbReference type="NCBIfam" id="TIGR01371">
    <property type="entry name" value="met_syn_B12ind"/>
    <property type="match status" value="1"/>
</dbReference>
<evidence type="ECO:0000256" key="4">
    <source>
        <dbReference type="ARBA" id="ARBA00022603"/>
    </source>
</evidence>
<evidence type="ECO:0000259" key="14">
    <source>
        <dbReference type="Pfam" id="PF01717"/>
    </source>
</evidence>
<keyword evidence="8 10" id="KW-0862">Zinc</keyword>
<comment type="catalytic activity">
    <reaction evidence="10">
        <text>5-methyltetrahydropteroyltri-L-glutamate + L-homocysteine = tetrahydropteroyltri-L-glutamate + L-methionine</text>
        <dbReference type="Rhea" id="RHEA:21196"/>
        <dbReference type="ChEBI" id="CHEBI:57844"/>
        <dbReference type="ChEBI" id="CHEBI:58140"/>
        <dbReference type="ChEBI" id="CHEBI:58199"/>
        <dbReference type="ChEBI" id="CHEBI:58207"/>
        <dbReference type="EC" id="2.1.1.14"/>
    </reaction>
</comment>
<feature type="binding site" evidence="12">
    <location>
        <position position="690"/>
    </location>
    <ligand>
        <name>Zn(2+)</name>
        <dbReference type="ChEBI" id="CHEBI:29105"/>
        <label>1</label>
        <note>catalytic</note>
    </ligand>
</feature>
<dbReference type="EC" id="2.1.1.14" evidence="10"/>
<dbReference type="InterPro" id="IPR013215">
    <property type="entry name" value="Cbl-indep_Met_Synth_N"/>
</dbReference>
<comment type="function">
    <text evidence="1 10">Catalyzes the transfer of a methyl group from 5-methyltetrahydrofolate to homocysteine resulting in methionine formation.</text>
</comment>
<feature type="domain" description="Cobalamin-independent methionine synthase MetE N-terminal" evidence="15">
    <location>
        <begin position="4"/>
        <end position="331"/>
    </location>
</feature>
<dbReference type="HAMAP" id="MF_00172">
    <property type="entry name" value="Meth_synth"/>
    <property type="match status" value="1"/>
</dbReference>
<name>A0A5E4TCX2_9BURK</name>
<feature type="binding site" evidence="10 11">
    <location>
        <position position="509"/>
    </location>
    <ligand>
        <name>L-methionine</name>
        <dbReference type="ChEBI" id="CHEBI:57844"/>
    </ligand>
</feature>
<dbReference type="NCBIfam" id="NF003556">
    <property type="entry name" value="PRK05222.1"/>
    <property type="match status" value="1"/>
</dbReference>
<dbReference type="Pfam" id="PF01717">
    <property type="entry name" value="Meth_synt_2"/>
    <property type="match status" value="1"/>
</dbReference>
<feature type="binding site" evidence="10">
    <location>
        <position position="668"/>
    </location>
    <ligand>
        <name>Zn(2+)</name>
        <dbReference type="ChEBI" id="CHEBI:29105"/>
        <note>catalytic</note>
    </ligand>
</feature>
<feature type="binding site" evidence="10">
    <location>
        <begin position="16"/>
        <end position="19"/>
    </location>
    <ligand>
        <name>5-methyltetrahydropteroyltri-L-glutamate</name>
        <dbReference type="ChEBI" id="CHEBI:58207"/>
    </ligand>
</feature>
<feature type="binding site" evidence="10 11">
    <location>
        <begin position="456"/>
        <end position="458"/>
    </location>
    <ligand>
        <name>L-methionine</name>
        <dbReference type="ChEBI" id="CHEBI:57844"/>
    </ligand>
</feature>
<dbReference type="Proteomes" id="UP000406256">
    <property type="component" value="Unassembled WGS sequence"/>
</dbReference>
<feature type="binding site" evidence="10">
    <location>
        <position position="690"/>
    </location>
    <ligand>
        <name>Zn(2+)</name>
        <dbReference type="ChEBI" id="CHEBI:29105"/>
        <note>catalytic</note>
    </ligand>
</feature>
<evidence type="ECO:0000256" key="10">
    <source>
        <dbReference type="HAMAP-Rule" id="MF_00172"/>
    </source>
</evidence>
<dbReference type="PIRSF" id="PIRSF000382">
    <property type="entry name" value="MeTrfase_B12_ind"/>
    <property type="match status" value="1"/>
</dbReference>
<accession>A0A5E4TCX2</accession>
<dbReference type="AlphaFoldDB" id="A0A5E4TCX2"/>
<feature type="domain" description="Cobalamin-independent methionine synthase MetE C-terminal/archaeal" evidence="14">
    <location>
        <begin position="451"/>
        <end position="773"/>
    </location>
</feature>
<keyword evidence="7 10" id="KW-0479">Metal-binding</keyword>
<feature type="binding site" evidence="10 11">
    <location>
        <position position="624"/>
    </location>
    <ligand>
        <name>L-homocysteine</name>
        <dbReference type="ChEBI" id="CHEBI:58199"/>
    </ligand>
</feature>
<evidence type="ECO:0000256" key="3">
    <source>
        <dbReference type="ARBA" id="ARBA00009553"/>
    </source>
</evidence>
<feature type="binding site" evidence="12">
    <location>
        <position position="751"/>
    </location>
    <ligand>
        <name>Zn(2+)</name>
        <dbReference type="ChEBI" id="CHEBI:29105"/>
        <label>1</label>
        <note>catalytic</note>
    </ligand>
</feature>
<sequence length="787" mass="87063">MAQAHVLGLPRIGAQRELKFAVEAFWHGGMRACDEPALQDTGRSIRAANRRAQRDAGLDWITVGDFHWYDHVLSTLALVGGLPARFGFAAATRSLADYFVAARGHAGNGTDQRADQSGNQSANQSAMEMTKWFDTNYHYLVPEYSPQTRFGEGTDWLFEEVAEALAEGPNVKPVLLGPLSLLYLGKEKGGLTDRLTLLPELLVQYTRVLGRLKAQGVTWVQIDEPILALDLPAPWREAFAPAYARLSPVAPSLLLATYFGDVSEHADLLASLPVAGVHLDAVRAPQALEAFASRWSSHHDKVLSVGVVDGRNVWRTDLARARAQLAPLAQALGNRLWVASSCSLMHCPVDLANEGQLDKEVRTWLAFAVQKLGEVALLRCSLDAAEFLRADVQEAFVADAAAQAARRTSPRIHNTVVQKRLAALTEADARRASAYPARARAQRAWLKLPPLPTTTIGSFPQTAAIRAARAEFRRHAMSHLDYLETMRAQIRLAIEKQEAYGLDVLVHGEAERNDMVEYFGELLWGFVITANGWVQSYGSRCVKPPVIYGDVYLPEPMTVAWSAYAQQLTDKPVKGMLTGPVTMLQWSFVRDDQPREQTALQIALALREEVAALEKAGVRVIQIDEPALREGLPLRERDWPSYLEWAVRAFRVCSSGVADDTQIHTHMCYSEFHDILPSIAALDADVISIETTRSDMELLDAFEAFEYPNDIGPGVYDIHSPRVPSQAEMERLIEAALVRIPSERLWINPDCGLKTRDWTQVDGALTHMVAAANAVRARLVRQQAQAA</sequence>
<comment type="cofactor">
    <cofactor evidence="10">
        <name>Zn(2+)</name>
        <dbReference type="ChEBI" id="CHEBI:29105"/>
    </cofactor>
    <text evidence="10">Binds 1 zinc ion per subunit.</text>
</comment>
<keyword evidence="9 10" id="KW-0486">Methionine biosynthesis</keyword>
<proteinExistence type="inferred from homology"/>
<feature type="binding site" evidence="10">
    <location>
        <position position="509"/>
    </location>
    <ligand>
        <name>L-homocysteine</name>
        <dbReference type="ChEBI" id="CHEBI:58199"/>
    </ligand>
</feature>
<reference evidence="16 17" key="1">
    <citation type="submission" date="2019-08" db="EMBL/GenBank/DDBJ databases">
        <authorList>
            <person name="Peeters C."/>
        </authorList>
    </citation>
    <scope>NUCLEOTIDE SEQUENCE [LARGE SCALE GENOMIC DNA]</scope>
    <source>
        <strain evidence="16 17">LMG 31108</strain>
    </source>
</reference>
<evidence type="ECO:0000313" key="17">
    <source>
        <dbReference type="Proteomes" id="UP000406256"/>
    </source>
</evidence>
<dbReference type="GO" id="GO:0009086">
    <property type="term" value="P:methionine biosynthetic process"/>
    <property type="evidence" value="ECO:0007669"/>
    <property type="project" value="UniProtKB-UniRule"/>
</dbReference>
<dbReference type="Pfam" id="PF08267">
    <property type="entry name" value="Meth_synt_1"/>
    <property type="match status" value="1"/>
</dbReference>
<evidence type="ECO:0000313" key="16">
    <source>
        <dbReference type="EMBL" id="VVD85980.1"/>
    </source>
</evidence>
<gene>
    <name evidence="10" type="primary">metE</name>
    <name evidence="16" type="ORF">PAN31108_01367</name>
</gene>
<evidence type="ECO:0000256" key="11">
    <source>
        <dbReference type="PIRSR" id="PIRSR000382-1"/>
    </source>
</evidence>
<dbReference type="GO" id="GO:0008270">
    <property type="term" value="F:zinc ion binding"/>
    <property type="evidence" value="ECO:0007669"/>
    <property type="project" value="InterPro"/>
</dbReference>
<evidence type="ECO:0000256" key="9">
    <source>
        <dbReference type="ARBA" id="ARBA00023167"/>
    </source>
</evidence>
<keyword evidence="5 10" id="KW-0028">Amino-acid biosynthesis</keyword>
<feature type="active site" description="Proton donor" evidence="10 13">
    <location>
        <position position="719"/>
    </location>
</feature>
<feature type="binding site" evidence="10 11">
    <location>
        <position position="586"/>
    </location>
    <ligand>
        <name>5-methyltetrahydropteroyltri-L-glutamate</name>
        <dbReference type="ChEBI" id="CHEBI:58207"/>
    </ligand>
</feature>
<feature type="binding site" evidence="10 11">
    <location>
        <begin position="540"/>
        <end position="541"/>
    </location>
    <ligand>
        <name>5-methyltetrahydropteroyltri-L-glutamate</name>
        <dbReference type="ChEBI" id="CHEBI:58207"/>
    </ligand>
</feature>
<evidence type="ECO:0000256" key="5">
    <source>
        <dbReference type="ARBA" id="ARBA00022605"/>
    </source>
</evidence>
<feature type="binding site" evidence="11">
    <location>
        <position position="136"/>
    </location>
    <ligand>
        <name>5-methyltetrahydropteroyltri-L-glutamate</name>
        <dbReference type="ChEBI" id="CHEBI:58207"/>
    </ligand>
</feature>
<dbReference type="OrthoDB" id="244285at2"/>
<dbReference type="UniPathway" id="UPA00051">
    <property type="reaction ID" value="UER00082"/>
</dbReference>
<feature type="binding site" evidence="10 11">
    <location>
        <begin position="456"/>
        <end position="458"/>
    </location>
    <ligand>
        <name>L-homocysteine</name>
        <dbReference type="ChEBI" id="CHEBI:58199"/>
    </ligand>
</feature>
<evidence type="ECO:0000256" key="1">
    <source>
        <dbReference type="ARBA" id="ARBA00002777"/>
    </source>
</evidence>
<keyword evidence="10" id="KW-0677">Repeat</keyword>